<dbReference type="SMART" id="SM01409">
    <property type="entry name" value="RNA_pol_Rpb6"/>
    <property type="match status" value="1"/>
</dbReference>
<dbReference type="GO" id="GO:0003899">
    <property type="term" value="F:DNA-directed RNA polymerase activity"/>
    <property type="evidence" value="ECO:0007669"/>
    <property type="project" value="UniProtKB-UniRule"/>
</dbReference>
<comment type="subunit">
    <text evidence="10">The RNAP catalytic core consists of 2 alpha, 1 beta, 1 beta' and 1 omega subunit. When a sigma factor is associated with the core the holoenzyme is formed, which can initiate transcription.</text>
</comment>
<keyword evidence="5 10" id="KW-0808">Transferase</keyword>
<dbReference type="NCBIfam" id="TIGR00690">
    <property type="entry name" value="rpoZ"/>
    <property type="match status" value="1"/>
</dbReference>
<organism evidence="11 12">
    <name type="scientific">Paenisporosarcina cavernae</name>
    <dbReference type="NCBI Taxonomy" id="2320858"/>
    <lineage>
        <taxon>Bacteria</taxon>
        <taxon>Bacillati</taxon>
        <taxon>Bacillota</taxon>
        <taxon>Bacilli</taxon>
        <taxon>Bacillales</taxon>
        <taxon>Caryophanaceae</taxon>
        <taxon>Paenisporosarcina</taxon>
    </lineage>
</organism>
<dbReference type="PANTHER" id="PTHR34476">
    <property type="entry name" value="DNA-DIRECTED RNA POLYMERASE SUBUNIT OMEGA"/>
    <property type="match status" value="1"/>
</dbReference>
<dbReference type="KEGG" id="paek:D3873_04590"/>
<evidence type="ECO:0000256" key="7">
    <source>
        <dbReference type="ARBA" id="ARBA00023163"/>
    </source>
</evidence>
<gene>
    <name evidence="10" type="primary">rpoZ</name>
    <name evidence="11" type="ORF">D3873_04590</name>
</gene>
<dbReference type="Pfam" id="PF01192">
    <property type="entry name" value="RNA_pol_Rpb6"/>
    <property type="match status" value="1"/>
</dbReference>
<comment type="catalytic activity">
    <reaction evidence="9 10">
        <text>RNA(n) + a ribonucleoside 5'-triphosphate = RNA(n+1) + diphosphate</text>
        <dbReference type="Rhea" id="RHEA:21248"/>
        <dbReference type="Rhea" id="RHEA-COMP:14527"/>
        <dbReference type="Rhea" id="RHEA-COMP:17342"/>
        <dbReference type="ChEBI" id="CHEBI:33019"/>
        <dbReference type="ChEBI" id="CHEBI:61557"/>
        <dbReference type="ChEBI" id="CHEBI:140395"/>
        <dbReference type="EC" id="2.7.7.6"/>
    </reaction>
</comment>
<keyword evidence="12" id="KW-1185">Reference proteome</keyword>
<evidence type="ECO:0000313" key="11">
    <source>
        <dbReference type="EMBL" id="AYC29191.1"/>
    </source>
</evidence>
<evidence type="ECO:0000256" key="10">
    <source>
        <dbReference type="HAMAP-Rule" id="MF_00366"/>
    </source>
</evidence>
<dbReference type="PANTHER" id="PTHR34476:SF1">
    <property type="entry name" value="DNA-DIRECTED RNA POLYMERASE SUBUNIT OMEGA"/>
    <property type="match status" value="1"/>
</dbReference>
<evidence type="ECO:0000256" key="5">
    <source>
        <dbReference type="ARBA" id="ARBA00022679"/>
    </source>
</evidence>
<comment type="function">
    <text evidence="10">Promotes RNA polymerase assembly. Latches the N- and C-terminal regions of the beta' subunit thereby facilitating its interaction with the beta and alpha subunits.</text>
</comment>
<evidence type="ECO:0000256" key="8">
    <source>
        <dbReference type="ARBA" id="ARBA00029924"/>
    </source>
</evidence>
<dbReference type="InterPro" id="IPR006110">
    <property type="entry name" value="Pol_omega/Rpo6/RPB6"/>
</dbReference>
<keyword evidence="6 10" id="KW-0548">Nucleotidyltransferase</keyword>
<accession>A0A385YRS7</accession>
<reference evidence="12" key="1">
    <citation type="submission" date="2018-09" db="EMBL/GenBank/DDBJ databases">
        <authorList>
            <person name="Zhu H."/>
        </authorList>
    </citation>
    <scope>NUCLEOTIDE SEQUENCE [LARGE SCALE GENOMIC DNA]</scope>
    <source>
        <strain evidence="12">K2R23-3</strain>
    </source>
</reference>
<dbReference type="SUPFAM" id="SSF63562">
    <property type="entry name" value="RPB6/omega subunit-like"/>
    <property type="match status" value="1"/>
</dbReference>
<dbReference type="GO" id="GO:0000428">
    <property type="term" value="C:DNA-directed RNA polymerase complex"/>
    <property type="evidence" value="ECO:0007669"/>
    <property type="project" value="UniProtKB-KW"/>
</dbReference>
<evidence type="ECO:0000313" key="12">
    <source>
        <dbReference type="Proteomes" id="UP000265725"/>
    </source>
</evidence>
<dbReference type="Proteomes" id="UP000265725">
    <property type="component" value="Chromosome"/>
</dbReference>
<evidence type="ECO:0000256" key="6">
    <source>
        <dbReference type="ARBA" id="ARBA00022695"/>
    </source>
</evidence>
<evidence type="ECO:0000256" key="4">
    <source>
        <dbReference type="ARBA" id="ARBA00022478"/>
    </source>
</evidence>
<dbReference type="OrthoDB" id="9815459at2"/>
<dbReference type="Gene3D" id="3.90.940.10">
    <property type="match status" value="1"/>
</dbReference>
<dbReference type="HAMAP" id="MF_00366">
    <property type="entry name" value="RNApol_bact_RpoZ"/>
    <property type="match status" value="1"/>
</dbReference>
<comment type="similarity">
    <text evidence="1 10">Belongs to the RNA polymerase subunit omega family.</text>
</comment>
<evidence type="ECO:0000256" key="9">
    <source>
        <dbReference type="ARBA" id="ARBA00048552"/>
    </source>
</evidence>
<sequence length="74" mass="8272">MLYPSVDSLKSKIDSKYSLVSLASKRARQMQEQGGEKLDDYVSEKYVGKALEEVAQGALKKVKQDADAIYEDEV</sequence>
<dbReference type="GO" id="GO:0003677">
    <property type="term" value="F:DNA binding"/>
    <property type="evidence" value="ECO:0007669"/>
    <property type="project" value="UniProtKB-UniRule"/>
</dbReference>
<evidence type="ECO:0000256" key="3">
    <source>
        <dbReference type="ARBA" id="ARBA00013725"/>
    </source>
</evidence>
<keyword evidence="4 10" id="KW-0240">DNA-directed RNA polymerase</keyword>
<dbReference type="InterPro" id="IPR003716">
    <property type="entry name" value="DNA-dir_RNA_pol_omega"/>
</dbReference>
<proteinExistence type="inferred from homology"/>
<dbReference type="AlphaFoldDB" id="A0A385YRS7"/>
<evidence type="ECO:0000256" key="2">
    <source>
        <dbReference type="ARBA" id="ARBA00012418"/>
    </source>
</evidence>
<dbReference type="InterPro" id="IPR036161">
    <property type="entry name" value="RPB6/omega-like_sf"/>
</dbReference>
<evidence type="ECO:0000256" key="1">
    <source>
        <dbReference type="ARBA" id="ARBA00006711"/>
    </source>
</evidence>
<dbReference type="RefSeq" id="WP_119882931.1">
    <property type="nucleotide sequence ID" value="NZ_CP032418.1"/>
</dbReference>
<dbReference type="EMBL" id="CP032418">
    <property type="protein sequence ID" value="AYC29191.1"/>
    <property type="molecule type" value="Genomic_DNA"/>
</dbReference>
<name>A0A385YRS7_9BACL</name>
<keyword evidence="7 10" id="KW-0804">Transcription</keyword>
<protein>
    <recommendedName>
        <fullName evidence="3 10">DNA-directed RNA polymerase subunit omega</fullName>
        <shortName evidence="10">RNAP omega subunit</shortName>
        <ecNumber evidence="2 10">2.7.7.6</ecNumber>
    </recommendedName>
    <alternativeName>
        <fullName evidence="10">RNA polymerase omega subunit</fullName>
    </alternativeName>
    <alternativeName>
        <fullName evidence="8 10">Transcriptase subunit omega</fullName>
    </alternativeName>
</protein>
<dbReference type="EC" id="2.7.7.6" evidence="2 10"/>
<dbReference type="GO" id="GO:0006351">
    <property type="term" value="P:DNA-templated transcription"/>
    <property type="evidence" value="ECO:0007669"/>
    <property type="project" value="UniProtKB-UniRule"/>
</dbReference>